<comment type="cofactor">
    <cofactor evidence="1">
        <name>Zn(2+)</name>
        <dbReference type="ChEBI" id="CHEBI:29105"/>
    </cofactor>
</comment>
<dbReference type="KEGG" id="tes:BW730_03700"/>
<evidence type="ECO:0000259" key="6">
    <source>
        <dbReference type="Pfam" id="PF07687"/>
    </source>
</evidence>
<reference evidence="8" key="1">
    <citation type="submission" date="2017-02" db="EMBL/GenBank/DDBJ databases">
        <title>Tessaracoccus aquaemaris sp. nov., isolated from the intestine of a Korean rockfish, Sebastes schlegelii, in a marine aquaculture pond.</title>
        <authorList>
            <person name="Tak E.J."/>
            <person name="Bae J.-W."/>
        </authorList>
    </citation>
    <scope>NUCLEOTIDE SEQUENCE [LARGE SCALE GENOMIC DNA]</scope>
    <source>
        <strain evidence="8">NSG39</strain>
    </source>
</reference>
<organism evidence="7 8">
    <name type="scientific">Tessaracoccus aquimaris</name>
    <dbReference type="NCBI Taxonomy" id="1332264"/>
    <lineage>
        <taxon>Bacteria</taxon>
        <taxon>Bacillati</taxon>
        <taxon>Actinomycetota</taxon>
        <taxon>Actinomycetes</taxon>
        <taxon>Propionibacteriales</taxon>
        <taxon>Propionibacteriaceae</taxon>
        <taxon>Tessaracoccus</taxon>
    </lineage>
</organism>
<comment type="similarity">
    <text evidence="2">Belongs to the peptidase M20A family.</text>
</comment>
<gene>
    <name evidence="7" type="ORF">BW730_03700</name>
</gene>
<dbReference type="STRING" id="1332264.BW730_03700"/>
<dbReference type="SUPFAM" id="SSF53187">
    <property type="entry name" value="Zn-dependent exopeptidases"/>
    <property type="match status" value="1"/>
</dbReference>
<keyword evidence="5" id="KW-0862">Zinc</keyword>
<protein>
    <recommendedName>
        <fullName evidence="6">Peptidase M20 dimerisation domain-containing protein</fullName>
    </recommendedName>
</protein>
<evidence type="ECO:0000256" key="2">
    <source>
        <dbReference type="ARBA" id="ARBA00006247"/>
    </source>
</evidence>
<evidence type="ECO:0000256" key="5">
    <source>
        <dbReference type="ARBA" id="ARBA00022833"/>
    </source>
</evidence>
<dbReference type="SUPFAM" id="SSF55031">
    <property type="entry name" value="Bacterial exopeptidase dimerisation domain"/>
    <property type="match status" value="1"/>
</dbReference>
<evidence type="ECO:0000313" key="8">
    <source>
        <dbReference type="Proteomes" id="UP000188145"/>
    </source>
</evidence>
<keyword evidence="8" id="KW-1185">Reference proteome</keyword>
<dbReference type="Pfam" id="PF01546">
    <property type="entry name" value="Peptidase_M20"/>
    <property type="match status" value="1"/>
</dbReference>
<dbReference type="InterPro" id="IPR002933">
    <property type="entry name" value="Peptidase_M20"/>
</dbReference>
<evidence type="ECO:0000313" key="7">
    <source>
        <dbReference type="EMBL" id="AQP46764.1"/>
    </source>
</evidence>
<keyword evidence="3" id="KW-0479">Metal-binding</keyword>
<keyword evidence="4" id="KW-0378">Hydrolase</keyword>
<evidence type="ECO:0000256" key="3">
    <source>
        <dbReference type="ARBA" id="ARBA00022723"/>
    </source>
</evidence>
<feature type="domain" description="Peptidase M20 dimerisation" evidence="6">
    <location>
        <begin position="173"/>
        <end position="280"/>
    </location>
</feature>
<dbReference type="PANTHER" id="PTHR43808">
    <property type="entry name" value="ACETYLORNITHINE DEACETYLASE"/>
    <property type="match status" value="1"/>
</dbReference>
<dbReference type="AlphaFoldDB" id="A0A1Q2CKX6"/>
<dbReference type="InterPro" id="IPR011650">
    <property type="entry name" value="Peptidase_M20_dimer"/>
</dbReference>
<dbReference type="EMBL" id="CP019606">
    <property type="protein sequence ID" value="AQP46764.1"/>
    <property type="molecule type" value="Genomic_DNA"/>
</dbReference>
<evidence type="ECO:0000256" key="4">
    <source>
        <dbReference type="ARBA" id="ARBA00022801"/>
    </source>
</evidence>
<accession>A0A1Q2CKX6</accession>
<dbReference type="RefSeq" id="WP_077685072.1">
    <property type="nucleotide sequence ID" value="NZ_CP019606.1"/>
</dbReference>
<dbReference type="Gene3D" id="3.30.70.360">
    <property type="match status" value="1"/>
</dbReference>
<dbReference type="Gene3D" id="3.40.630.10">
    <property type="entry name" value="Zn peptidases"/>
    <property type="match status" value="1"/>
</dbReference>
<name>A0A1Q2CKX6_9ACTN</name>
<dbReference type="Proteomes" id="UP000188145">
    <property type="component" value="Chromosome"/>
</dbReference>
<dbReference type="InterPro" id="IPR050072">
    <property type="entry name" value="Peptidase_M20A"/>
</dbReference>
<evidence type="ECO:0000256" key="1">
    <source>
        <dbReference type="ARBA" id="ARBA00001947"/>
    </source>
</evidence>
<dbReference type="InterPro" id="IPR036264">
    <property type="entry name" value="Bact_exopeptidase_dim_dom"/>
</dbReference>
<dbReference type="OrthoDB" id="7055905at2"/>
<dbReference type="GO" id="GO:0046872">
    <property type="term" value="F:metal ion binding"/>
    <property type="evidence" value="ECO:0007669"/>
    <property type="project" value="UniProtKB-KW"/>
</dbReference>
<proteinExistence type="inferred from homology"/>
<sequence>MTDPVDLLRQLILIPSVNPRDRAEPAETPLAEFVRDWARAQGFPAELHEVIDGRHNVVVTVPGADAGRAVLLETHLDTVELPVGVVTPEVTVDEATVRGRGACDAKGPLACFMAAISEFRVSPPPVTIRLAAVIDEEHHYKGVTGLLADGSLGGEDYVGAIVGEPTDTRVVAAHMGVIRCRIHASTRGGHSSLGHLQPNAVVAVSEAILALHRNADAILNASTNPLLSRGSLAVTRIEGGEGDNVIPAHCAAVVDRRLAPGETPEEALGSMRAILSRDCPGVTIDEPFTLDIALDTDPASTWVRRSTSALTGPPHPADPVGAGWGSDASKIAAAGIGCIVWGPGSIAVAHTDQEHIPVAQLSWATDRLAEFLRDL</sequence>
<dbReference type="PANTHER" id="PTHR43808:SF8">
    <property type="entry name" value="PEPTIDASE M20 DIMERISATION DOMAIN-CONTAINING PROTEIN"/>
    <property type="match status" value="1"/>
</dbReference>
<dbReference type="GO" id="GO:0016787">
    <property type="term" value="F:hydrolase activity"/>
    <property type="evidence" value="ECO:0007669"/>
    <property type="project" value="UniProtKB-KW"/>
</dbReference>
<dbReference type="Pfam" id="PF07687">
    <property type="entry name" value="M20_dimer"/>
    <property type="match status" value="1"/>
</dbReference>